<evidence type="ECO:0000313" key="3">
    <source>
        <dbReference type="EMBL" id="MDS1823811.1"/>
    </source>
</evidence>
<reference evidence="3" key="1">
    <citation type="submission" date="2023-06" db="EMBL/GenBank/DDBJ databases">
        <title>Genomic Diversity of Vibrio spp. and Metagenomic Analysis of Pathogens in Florida Gulf Coastal Waters Following Hurricane Ian.</title>
        <authorList>
            <person name="Brumfield K.D."/>
        </authorList>
    </citation>
    <scope>NUCLEOTIDE SEQUENCE</scope>
    <source>
        <strain evidence="3">WBS2B-138</strain>
    </source>
</reference>
<keyword evidence="2" id="KW-0732">Signal</keyword>
<sequence>MAPNLIKKFKNVFNPLLLLSVVFSFSAAASDVSKNSGEITVAPKADVVIETLTFLMPNTTKRAVEMAGKMVIPENDLHIIDQLKEMAPESSEFKHLKFEGGVYAPYLDPDSPAYKTTAIYKMFDTIEDESDFSVLPMMKHFNFETVLGAFNYVLLIASGGIIALAIGRMSWVSMTVEDNSKAWKKLIISTPAIIIALILIRPMDDLGGVSLAQLLMVFAVVVSNYFAANFALVASSALFTHIIKTTENSDEQNVTYTRLADEDTKKIISQVVVLANQKLLAEQSIGRKVFSLTEGKSLTNESLRAGISKFNEDNKLIGTEFELKATCFGSDWSERFANDAGCKFFLQRTGEGYISMRSKNQISFKGSVTQINNLIPDIEANEALKFNGESYWSEVQKVIPKMGAAFDEVYRFQKQSFCANKARRGNYPDVTGWSYDSFDSSFVCKARDSSDGFGAVGVFYGVSGTQGAKMLPTEPSVDIQSIYNNINESLQASAKSQRIEQVSFASSDYKFYHRGFFISPIEAVVTAVGYMLRFENEFSEMKSSLASDFSKRVALDSISSISPVSLPLDQIARQSMGSDLSESQDLAARINSVVYSEDSRGWFSVLSNIDELIVPKDGDESGSLPLENVRLKTIEPYSYMQMVYSVLLPISGVTLILASGIKIFIGQGMEYNTSTLIFMKAMFTVGGILFLSAILAKLMAGAFFLWSAISLLFLSIKRFIIYLIASPLMAIKFLKDQFHETEDDEDNVTVSRYVLGAMFRLSIDFSMIFVALMAAFIIGTIASNLAAYMVILYGSTITEISSNGMADILTTIIVIVSLNFALMWGMYRGVKMINYVYDKTTDFVDDVTGVRAEDAHQELLGFVKTTILPTYYLK</sequence>
<dbReference type="AlphaFoldDB" id="A0AAW8Q5P0"/>
<keyword evidence="1" id="KW-1133">Transmembrane helix</keyword>
<dbReference type="RefSeq" id="WP_311020868.1">
    <property type="nucleotide sequence ID" value="NZ_JAUHGG010000012.1"/>
</dbReference>
<feature type="transmembrane region" description="Helical" evidence="1">
    <location>
        <begin position="215"/>
        <end position="239"/>
    </location>
</feature>
<feature type="transmembrane region" description="Helical" evidence="1">
    <location>
        <begin position="702"/>
        <end position="725"/>
    </location>
</feature>
<feature type="signal peptide" evidence="2">
    <location>
        <begin position="1"/>
        <end position="29"/>
    </location>
</feature>
<comment type="caution">
    <text evidence="3">The sequence shown here is derived from an EMBL/GenBank/DDBJ whole genome shotgun (WGS) entry which is preliminary data.</text>
</comment>
<dbReference type="Proteomes" id="UP001253193">
    <property type="component" value="Unassembled WGS sequence"/>
</dbReference>
<evidence type="ECO:0000313" key="4">
    <source>
        <dbReference type="Proteomes" id="UP001253193"/>
    </source>
</evidence>
<feature type="transmembrane region" description="Helical" evidence="1">
    <location>
        <begin position="768"/>
        <end position="793"/>
    </location>
</feature>
<accession>A0AAW8Q5P0</accession>
<feature type="chain" id="PRO_5043712481" evidence="2">
    <location>
        <begin position="30"/>
        <end position="874"/>
    </location>
</feature>
<evidence type="ECO:0000256" key="2">
    <source>
        <dbReference type="SAM" id="SignalP"/>
    </source>
</evidence>
<feature type="transmembrane region" description="Helical" evidence="1">
    <location>
        <begin position="677"/>
        <end position="696"/>
    </location>
</feature>
<organism evidence="3 4">
    <name type="scientific">Vibrio parahaemolyticus</name>
    <dbReference type="NCBI Taxonomy" id="670"/>
    <lineage>
        <taxon>Bacteria</taxon>
        <taxon>Pseudomonadati</taxon>
        <taxon>Pseudomonadota</taxon>
        <taxon>Gammaproteobacteria</taxon>
        <taxon>Vibrionales</taxon>
        <taxon>Vibrionaceae</taxon>
        <taxon>Vibrio</taxon>
    </lineage>
</organism>
<feature type="transmembrane region" description="Helical" evidence="1">
    <location>
        <begin position="642"/>
        <end position="665"/>
    </location>
</feature>
<keyword evidence="1" id="KW-0812">Transmembrane</keyword>
<gene>
    <name evidence="3" type="ORF">QX249_24530</name>
</gene>
<feature type="transmembrane region" description="Helical" evidence="1">
    <location>
        <begin position="805"/>
        <end position="827"/>
    </location>
</feature>
<feature type="transmembrane region" description="Helical" evidence="1">
    <location>
        <begin position="186"/>
        <end position="203"/>
    </location>
</feature>
<feature type="transmembrane region" description="Helical" evidence="1">
    <location>
        <begin position="146"/>
        <end position="166"/>
    </location>
</feature>
<keyword evidence="1" id="KW-0472">Membrane</keyword>
<evidence type="ECO:0000256" key="1">
    <source>
        <dbReference type="SAM" id="Phobius"/>
    </source>
</evidence>
<proteinExistence type="predicted"/>
<dbReference type="EMBL" id="JAUHGG010000012">
    <property type="protein sequence ID" value="MDS1823811.1"/>
    <property type="molecule type" value="Genomic_DNA"/>
</dbReference>
<name>A0AAW8Q5P0_VIBPH</name>
<protein>
    <submittedName>
        <fullName evidence="3">Uncharacterized protein</fullName>
    </submittedName>
</protein>